<dbReference type="GeneID" id="54981686"/>
<sequence>MADITLTSSHDLLVEGKDIKLFETIEDGTVQAVKIRLQNYQGNWFLDLNNGIPYYQEIFGRNDTKDLADTYIKTAIKNTDNITSITNYTSVLEGTTLKVTFSAKTLVGADLSNVTLEV</sequence>
<evidence type="ECO:0000313" key="1">
    <source>
        <dbReference type="EMBL" id="ASU03363.1"/>
    </source>
</evidence>
<keyword evidence="2" id="KW-1185">Reference proteome</keyword>
<evidence type="ECO:0008006" key="3">
    <source>
        <dbReference type="Google" id="ProtNLM"/>
    </source>
</evidence>
<dbReference type="KEGG" id="vg:54981686"/>
<accession>A0A223LHM1</accession>
<protein>
    <recommendedName>
        <fullName evidence="3">DUF2634 domain-containing protein</fullName>
    </recommendedName>
</protein>
<dbReference type="Proteomes" id="UP000222256">
    <property type="component" value="Segment"/>
</dbReference>
<proteinExistence type="predicted"/>
<evidence type="ECO:0000313" key="2">
    <source>
        <dbReference type="Proteomes" id="UP000222256"/>
    </source>
</evidence>
<dbReference type="Pfam" id="PF10934">
    <property type="entry name" value="Sheath_initiator"/>
    <property type="match status" value="1"/>
</dbReference>
<organism evidence="1 2">
    <name type="scientific">Pseudoalteromonas phage J2-1</name>
    <dbReference type="NCBI Taxonomy" id="2023998"/>
    <lineage>
        <taxon>Viruses</taxon>
        <taxon>Duplodnaviria</taxon>
        <taxon>Heunggongvirae</taxon>
        <taxon>Uroviricota</taxon>
        <taxon>Caudoviricetes</taxon>
        <taxon>Qingdaovirus</taxon>
        <taxon>Qingdaovirus J21</taxon>
    </lineage>
</organism>
<dbReference type="InterPro" id="IPR020288">
    <property type="entry name" value="Sheath_initiator"/>
</dbReference>
<dbReference type="RefSeq" id="YP_009791504.1">
    <property type="nucleotide sequence ID" value="NC_047839.1"/>
</dbReference>
<dbReference type="EMBL" id="MF370964">
    <property type="protein sequence ID" value="ASU03363.1"/>
    <property type="molecule type" value="Genomic_DNA"/>
</dbReference>
<reference evidence="1 2" key="1">
    <citation type="submission" date="2017-06" db="EMBL/GenBank/DDBJ databases">
        <title>A Novel Lytic Pseudoalteromonas phage Isolated from Qingdao coast of China.</title>
        <authorList>
            <person name="Li H."/>
        </authorList>
    </citation>
    <scope>NUCLEOTIDE SEQUENCE [LARGE SCALE GENOMIC DNA]</scope>
</reference>
<name>A0A223LHM1_9CAUD</name>